<proteinExistence type="predicted"/>
<dbReference type="SUPFAM" id="SSF53335">
    <property type="entry name" value="S-adenosyl-L-methionine-dependent methyltransferases"/>
    <property type="match status" value="1"/>
</dbReference>
<dbReference type="PANTHER" id="PTHR42912">
    <property type="entry name" value="METHYLTRANSFERASE"/>
    <property type="match status" value="1"/>
</dbReference>
<dbReference type="EMBL" id="CP137555">
    <property type="protein sequence ID" value="WOX07179.1"/>
    <property type="molecule type" value="Genomic_DNA"/>
</dbReference>
<dbReference type="Pfam" id="PF07021">
    <property type="entry name" value="MetW"/>
    <property type="match status" value="1"/>
</dbReference>
<accession>A0AAU0N2C7</accession>
<dbReference type="InterPro" id="IPR029063">
    <property type="entry name" value="SAM-dependent_MTases_sf"/>
</dbReference>
<keyword evidence="2" id="KW-1185">Reference proteome</keyword>
<dbReference type="KEGG" id="mpaf:R5R33_08600"/>
<dbReference type="AlphaFoldDB" id="A0AAU0N2C7"/>
<dbReference type="RefSeq" id="WP_318955609.1">
    <property type="nucleotide sequence ID" value="NZ_CP137555.1"/>
</dbReference>
<dbReference type="InterPro" id="IPR010743">
    <property type="entry name" value="Methionine_synth_MetW"/>
</dbReference>
<reference evidence="1 2" key="1">
    <citation type="submission" date="2023-10" db="EMBL/GenBank/DDBJ databases">
        <title>Description of Microbulbifer bruguierae sp. nov., isolated from the sediments of mangrove plant Bruguiera sexangula and comparative genomic analyses of the genus Microbulbifer.</title>
        <authorList>
            <person name="Long M."/>
        </authorList>
    </citation>
    <scope>NUCLEOTIDE SEQUENCE [LARGE SCALE GENOMIC DNA]</scope>
    <source>
        <strain evidence="1 2">SPO729</strain>
    </source>
</reference>
<dbReference type="PANTHER" id="PTHR42912:SF58">
    <property type="entry name" value="BLR1400 PROTEIN"/>
    <property type="match status" value="1"/>
</dbReference>
<dbReference type="GO" id="GO:0008168">
    <property type="term" value="F:methyltransferase activity"/>
    <property type="evidence" value="ECO:0007669"/>
    <property type="project" value="TreeGrafter"/>
</dbReference>
<name>A0AAU0N2C7_9GAMM</name>
<dbReference type="NCBIfam" id="TIGR02081">
    <property type="entry name" value="metW"/>
    <property type="match status" value="1"/>
</dbReference>
<sequence length="197" mass="22502">MTRKDLAIIADWVAPKARVLDLGCGDGELLAQLAKQKQVSGYGLEIDPVQIQKCVERGVNVVEQNLDKGLANFADQSFDTVVMTQALQTLRSPHLVVEEMLRVGRECIITFPNFGQWKARWHLAFSGRMPVSDLLPFEWYDTPNIHFCTFKDFEVLCREHNWQIQHRQVVSESTISGVLKDFLPNLFGETAIYHLTR</sequence>
<evidence type="ECO:0000313" key="2">
    <source>
        <dbReference type="Proteomes" id="UP001302477"/>
    </source>
</evidence>
<evidence type="ECO:0000313" key="1">
    <source>
        <dbReference type="EMBL" id="WOX07179.1"/>
    </source>
</evidence>
<protein>
    <submittedName>
        <fullName evidence="1">Methionine biosynthesis protein MetW</fullName>
    </submittedName>
</protein>
<dbReference type="InterPro" id="IPR050508">
    <property type="entry name" value="Methyltransf_Superfamily"/>
</dbReference>
<dbReference type="CDD" id="cd02440">
    <property type="entry name" value="AdoMet_MTases"/>
    <property type="match status" value="1"/>
</dbReference>
<gene>
    <name evidence="1" type="primary">metW</name>
    <name evidence="1" type="ORF">R5R33_08600</name>
</gene>
<dbReference type="Proteomes" id="UP001302477">
    <property type="component" value="Chromosome"/>
</dbReference>
<organism evidence="1 2">
    <name type="scientific">Microbulbifer pacificus</name>
    <dbReference type="NCBI Taxonomy" id="407164"/>
    <lineage>
        <taxon>Bacteria</taxon>
        <taxon>Pseudomonadati</taxon>
        <taxon>Pseudomonadota</taxon>
        <taxon>Gammaproteobacteria</taxon>
        <taxon>Cellvibrionales</taxon>
        <taxon>Microbulbiferaceae</taxon>
        <taxon>Microbulbifer</taxon>
    </lineage>
</organism>
<dbReference type="Gene3D" id="3.40.50.150">
    <property type="entry name" value="Vaccinia Virus protein VP39"/>
    <property type="match status" value="1"/>
</dbReference>